<evidence type="ECO:0000313" key="3">
    <source>
        <dbReference type="Proteomes" id="UP000683507"/>
    </source>
</evidence>
<sequence length="315" mass="35454">MKNKLYILVGLVITVASVNAQQIALTSQYMFNEFSFNPAVAGTKNFAPLTFSFRRQWMGMNEAPVTQNLSFHSFIGKNAGAGVQLYNDVAGPTRRTGLSGTFSYQIQTSDVTRLSFGLSANVTQFMMDREQMITEIPDDIAVQSNTFNQLIPDFNFGMYWYGEKFFVGAAGYNLLQSTDDLFDLTKPVTNTLDRTVFAHAGYYFSISESFGIEPSGMFRYMTNAPMSFDANLRFVVKDQYWLGGSYRYQDAIAIMIGADLGFLELGYSYDLGMSNLATYNAGSHEVFLTAKLNKSTKNRSPWHKRNRIYSSFSKN</sequence>
<dbReference type="RefSeq" id="WP_258540691.1">
    <property type="nucleotide sequence ID" value="NZ_OU015584.1"/>
</dbReference>
<dbReference type="Pfam" id="PF11751">
    <property type="entry name" value="PorP_SprF"/>
    <property type="match status" value="1"/>
</dbReference>
<dbReference type="AlphaFoldDB" id="A0A916JK09"/>
<protein>
    <recommendedName>
        <fullName evidence="4">Type IX secretion system membrane protein PorP/SprF</fullName>
    </recommendedName>
</protein>
<reference evidence="2" key="1">
    <citation type="submission" date="2021-04" db="EMBL/GenBank/DDBJ databases">
        <authorList>
            <person name="Rodrigo-Torres L."/>
            <person name="Arahal R. D."/>
            <person name="Lucena T."/>
        </authorList>
    </citation>
    <scope>NUCLEOTIDE SEQUENCE</scope>
    <source>
        <strain evidence="2">AS29M-1</strain>
    </source>
</reference>
<name>A0A916JK09_9FLAO</name>
<dbReference type="KEGG" id="ptan:CRYO30217_00459"/>
<dbReference type="NCBIfam" id="TIGR03519">
    <property type="entry name" value="T9SS_PorP_fam"/>
    <property type="match status" value="1"/>
</dbReference>
<organism evidence="2 3">
    <name type="scientific">Parvicella tangerina</name>
    <dbReference type="NCBI Taxonomy" id="2829795"/>
    <lineage>
        <taxon>Bacteria</taxon>
        <taxon>Pseudomonadati</taxon>
        <taxon>Bacteroidota</taxon>
        <taxon>Flavobacteriia</taxon>
        <taxon>Flavobacteriales</taxon>
        <taxon>Parvicellaceae</taxon>
        <taxon>Parvicella</taxon>
    </lineage>
</organism>
<evidence type="ECO:0000256" key="1">
    <source>
        <dbReference type="SAM" id="SignalP"/>
    </source>
</evidence>
<evidence type="ECO:0000313" key="2">
    <source>
        <dbReference type="EMBL" id="CAG5077695.1"/>
    </source>
</evidence>
<gene>
    <name evidence="2" type="ORF">CRYO30217_00459</name>
</gene>
<keyword evidence="1" id="KW-0732">Signal</keyword>
<proteinExistence type="predicted"/>
<accession>A0A916JK09</accession>
<keyword evidence="3" id="KW-1185">Reference proteome</keyword>
<dbReference type="Proteomes" id="UP000683507">
    <property type="component" value="Chromosome"/>
</dbReference>
<feature type="signal peptide" evidence="1">
    <location>
        <begin position="1"/>
        <end position="20"/>
    </location>
</feature>
<feature type="chain" id="PRO_5037047224" description="Type IX secretion system membrane protein PorP/SprF" evidence="1">
    <location>
        <begin position="21"/>
        <end position="315"/>
    </location>
</feature>
<evidence type="ECO:0008006" key="4">
    <source>
        <dbReference type="Google" id="ProtNLM"/>
    </source>
</evidence>
<dbReference type="EMBL" id="OU015584">
    <property type="protein sequence ID" value="CAG5077695.1"/>
    <property type="molecule type" value="Genomic_DNA"/>
</dbReference>
<dbReference type="InterPro" id="IPR019861">
    <property type="entry name" value="PorP/SprF_Bacteroidetes"/>
</dbReference>